<dbReference type="AlphaFoldDB" id="A0ABD1MFV8"/>
<comment type="caution">
    <text evidence="2">The sequence shown here is derived from an EMBL/GenBank/DDBJ whole genome shotgun (WGS) entry which is preliminary data.</text>
</comment>
<dbReference type="Proteomes" id="UP001603857">
    <property type="component" value="Unassembled WGS sequence"/>
</dbReference>
<dbReference type="EMBL" id="JBGMDY010000005">
    <property type="protein sequence ID" value="KAL2334692.1"/>
    <property type="molecule type" value="Genomic_DNA"/>
</dbReference>
<dbReference type="Gene3D" id="3.90.25.10">
    <property type="entry name" value="UDP-galactose 4-epimerase, domain 1"/>
    <property type="match status" value="1"/>
</dbReference>
<evidence type="ECO:0000313" key="3">
    <source>
        <dbReference type="Proteomes" id="UP001603857"/>
    </source>
</evidence>
<organism evidence="2 3">
    <name type="scientific">Flemingia macrophylla</name>
    <dbReference type="NCBI Taxonomy" id="520843"/>
    <lineage>
        <taxon>Eukaryota</taxon>
        <taxon>Viridiplantae</taxon>
        <taxon>Streptophyta</taxon>
        <taxon>Embryophyta</taxon>
        <taxon>Tracheophyta</taxon>
        <taxon>Spermatophyta</taxon>
        <taxon>Magnoliopsida</taxon>
        <taxon>eudicotyledons</taxon>
        <taxon>Gunneridae</taxon>
        <taxon>Pentapetalae</taxon>
        <taxon>rosids</taxon>
        <taxon>fabids</taxon>
        <taxon>Fabales</taxon>
        <taxon>Fabaceae</taxon>
        <taxon>Papilionoideae</taxon>
        <taxon>50 kb inversion clade</taxon>
        <taxon>NPAAA clade</taxon>
        <taxon>indigoferoid/millettioid clade</taxon>
        <taxon>Phaseoleae</taxon>
        <taxon>Flemingia</taxon>
    </lineage>
</organism>
<name>A0ABD1MFV8_9FABA</name>
<protein>
    <submittedName>
        <fullName evidence="2">Uncharacterized protein</fullName>
    </submittedName>
</protein>
<feature type="region of interest" description="Disordered" evidence="1">
    <location>
        <begin position="34"/>
        <end position="63"/>
    </location>
</feature>
<proteinExistence type="predicted"/>
<sequence length="63" mass="7032">MGTRRQISSGVLSIKHMDACNAEKVYSKVSGEQLPETPTIDMSSKEFYGEGYDDSDQRIPDMT</sequence>
<evidence type="ECO:0000256" key="1">
    <source>
        <dbReference type="SAM" id="MobiDB-lite"/>
    </source>
</evidence>
<accession>A0ABD1MFV8</accession>
<reference evidence="2 3" key="1">
    <citation type="submission" date="2024-08" db="EMBL/GenBank/DDBJ databases">
        <title>Insights into the chromosomal genome structure of Flemingia macrophylla.</title>
        <authorList>
            <person name="Ding Y."/>
            <person name="Zhao Y."/>
            <person name="Bi W."/>
            <person name="Wu M."/>
            <person name="Zhao G."/>
            <person name="Gong Y."/>
            <person name="Li W."/>
            <person name="Zhang P."/>
        </authorList>
    </citation>
    <scope>NUCLEOTIDE SEQUENCE [LARGE SCALE GENOMIC DNA]</scope>
    <source>
        <strain evidence="2">DYQJB</strain>
        <tissue evidence="2">Leaf</tissue>
    </source>
</reference>
<gene>
    <name evidence="2" type="ORF">Fmac_015905</name>
</gene>
<keyword evidence="3" id="KW-1185">Reference proteome</keyword>
<evidence type="ECO:0000313" key="2">
    <source>
        <dbReference type="EMBL" id="KAL2334692.1"/>
    </source>
</evidence>